<dbReference type="AlphaFoldDB" id="A0A1H6JP31"/>
<dbReference type="STRING" id="1267564.SAMN05192561_11266"/>
<name>A0A1H6JP31_9EURY</name>
<organism evidence="2 3">
    <name type="scientific">Halopenitus malekzadehii</name>
    <dbReference type="NCBI Taxonomy" id="1267564"/>
    <lineage>
        <taxon>Archaea</taxon>
        <taxon>Methanobacteriati</taxon>
        <taxon>Methanobacteriota</taxon>
        <taxon>Stenosarchaea group</taxon>
        <taxon>Halobacteria</taxon>
        <taxon>Halobacteriales</taxon>
        <taxon>Haloferacaceae</taxon>
        <taxon>Halopenitus</taxon>
    </lineage>
</organism>
<accession>A0A1H6JP31</accession>
<evidence type="ECO:0000313" key="2">
    <source>
        <dbReference type="EMBL" id="SEH61049.1"/>
    </source>
</evidence>
<feature type="region of interest" description="Disordered" evidence="1">
    <location>
        <begin position="212"/>
        <end position="240"/>
    </location>
</feature>
<dbReference type="EMBL" id="FNWU01000012">
    <property type="protein sequence ID" value="SEH61049.1"/>
    <property type="molecule type" value="Genomic_DNA"/>
</dbReference>
<gene>
    <name evidence="2" type="ORF">SAMN05192561_11266</name>
</gene>
<sequence>MSSSDDRTPQERLEENLKSPYPADGLVWSALIVAVAEEIAELEAARQSVLAAKFVSSAEGEQLDRLASIFELERQTGESNARFRIRLQTALRAQLSSATISDLRETVGVLLGGDASDVVVEEPESDQPLVDIGIWEDQLNDRGLTVDEFFDEVSPLTAAGVAAEGFVRGNFRFTAESQPVVSDRGFESLELAEGGGGTWPTIDQDGTFAFTDQSQPVESDDGFAELTPDDVGGTWPQLLR</sequence>
<proteinExistence type="predicted"/>
<dbReference type="RefSeq" id="WP_143040893.1">
    <property type="nucleotide sequence ID" value="NZ_FNWU01000012.1"/>
</dbReference>
<reference evidence="2 3" key="1">
    <citation type="submission" date="2016-10" db="EMBL/GenBank/DDBJ databases">
        <authorList>
            <person name="de Groot N.N."/>
        </authorList>
    </citation>
    <scope>NUCLEOTIDE SEQUENCE [LARGE SCALE GENOMIC DNA]</scope>
    <source>
        <strain evidence="2 3">IBRC-M10418</strain>
    </source>
</reference>
<protein>
    <submittedName>
        <fullName evidence="2">Uncharacterized protein</fullName>
    </submittedName>
</protein>
<evidence type="ECO:0000256" key="1">
    <source>
        <dbReference type="SAM" id="MobiDB-lite"/>
    </source>
</evidence>
<evidence type="ECO:0000313" key="3">
    <source>
        <dbReference type="Proteomes" id="UP000199215"/>
    </source>
</evidence>
<dbReference type="Proteomes" id="UP000199215">
    <property type="component" value="Unassembled WGS sequence"/>
</dbReference>
<keyword evidence="3" id="KW-1185">Reference proteome</keyword>
<dbReference type="OrthoDB" id="350869at2157"/>